<organism evidence="8 9">
    <name type="scientific">Dermatophagoides farinae</name>
    <name type="common">American house dust mite</name>
    <dbReference type="NCBI Taxonomy" id="6954"/>
    <lineage>
        <taxon>Eukaryota</taxon>
        <taxon>Metazoa</taxon>
        <taxon>Ecdysozoa</taxon>
        <taxon>Arthropoda</taxon>
        <taxon>Chelicerata</taxon>
        <taxon>Arachnida</taxon>
        <taxon>Acari</taxon>
        <taxon>Acariformes</taxon>
        <taxon>Sarcoptiformes</taxon>
        <taxon>Astigmata</taxon>
        <taxon>Psoroptidia</taxon>
        <taxon>Analgoidea</taxon>
        <taxon>Pyroglyphidae</taxon>
        <taxon>Dermatophagoidinae</taxon>
        <taxon>Dermatophagoides</taxon>
    </lineage>
</organism>
<dbReference type="InterPro" id="IPR017907">
    <property type="entry name" value="Znf_RING_CS"/>
</dbReference>
<dbReference type="PANTHER" id="PTHR44080:SF1">
    <property type="entry name" value="E3 UBIQUITIN-PROTEIN LIGASE COP1"/>
    <property type="match status" value="1"/>
</dbReference>
<evidence type="ECO:0000256" key="3">
    <source>
        <dbReference type="ARBA" id="ARBA00022833"/>
    </source>
</evidence>
<dbReference type="SMART" id="SM00184">
    <property type="entry name" value="RING"/>
    <property type="match status" value="1"/>
</dbReference>
<dbReference type="Gene3D" id="3.30.40.10">
    <property type="entry name" value="Zinc/RING finger domain, C3HC4 (zinc finger)"/>
    <property type="match status" value="1"/>
</dbReference>
<dbReference type="GO" id="GO:0061630">
    <property type="term" value="F:ubiquitin protein ligase activity"/>
    <property type="evidence" value="ECO:0007669"/>
    <property type="project" value="InterPro"/>
</dbReference>
<dbReference type="InterPro" id="IPR001680">
    <property type="entry name" value="WD40_rpt"/>
</dbReference>
<keyword evidence="5" id="KW-0853">WD repeat</keyword>
<evidence type="ECO:0000313" key="8">
    <source>
        <dbReference type="EMBL" id="KAH9529752.1"/>
    </source>
</evidence>
<keyword evidence="3" id="KW-0862">Zinc</keyword>
<evidence type="ECO:0000256" key="5">
    <source>
        <dbReference type="PROSITE-ProRule" id="PRU00221"/>
    </source>
</evidence>
<keyword evidence="2 4" id="KW-0863">Zinc-finger</keyword>
<feature type="domain" description="RING-type" evidence="7">
    <location>
        <begin position="49"/>
        <end position="88"/>
    </location>
</feature>
<dbReference type="PANTHER" id="PTHR44080">
    <property type="entry name" value="E3 UBIQUITIN-PROTEIN LIGASE COP1"/>
    <property type="match status" value="1"/>
</dbReference>
<feature type="repeat" description="WD" evidence="5">
    <location>
        <begin position="501"/>
        <end position="541"/>
    </location>
</feature>
<dbReference type="InterPro" id="IPR001841">
    <property type="entry name" value="Znf_RING"/>
</dbReference>
<dbReference type="GO" id="GO:0043161">
    <property type="term" value="P:proteasome-mediated ubiquitin-dependent protein catabolic process"/>
    <property type="evidence" value="ECO:0007669"/>
    <property type="project" value="TreeGrafter"/>
</dbReference>
<dbReference type="CDD" id="cd00200">
    <property type="entry name" value="WD40"/>
    <property type="match status" value="1"/>
</dbReference>
<feature type="compositionally biased region" description="Polar residues" evidence="6">
    <location>
        <begin position="1"/>
        <end position="10"/>
    </location>
</feature>
<evidence type="ECO:0000259" key="7">
    <source>
        <dbReference type="PROSITE" id="PS50089"/>
    </source>
</evidence>
<dbReference type="SUPFAM" id="SSF57850">
    <property type="entry name" value="RING/U-box"/>
    <property type="match status" value="1"/>
</dbReference>
<accession>A0A922LCM3</accession>
<dbReference type="InterPro" id="IPR015943">
    <property type="entry name" value="WD40/YVTN_repeat-like_dom_sf"/>
</dbReference>
<dbReference type="InterPro" id="IPR013083">
    <property type="entry name" value="Znf_RING/FYVE/PHD"/>
</dbReference>
<sequence>MSNLIQNPLPSTSSSIQSSSSSSSSSKMKRKAPDGIPDSNKRLDAEFICPICLDILEEAQVTKCGHTFCCKCITDSLSESNNRCPQCTHFVDQFFPNYLLNELAVKYKRIKSMEQELAKTNPGKGLNDVQKMVVEKSEQLDIKEIDQILTILNGRKKDLETKARISQNELLKEFLTKIAQKKREQCKLLQSELLQIDDDYKRLIQVMESEKNSSSPNINELSEEKGINKKQTNSPISFNSITFGACSHQQDDTSFDMNALFEMRRKKMNFYFDDLEKCYLNYCKRDNYLADNLPMDRMDEFRKDLNQFTLYSQIRPLAVLNYSKESSNIVSSIEFDKDAEFFAIAGVAKKIRIFDYADVIKESLGTCYPISDIDFTSKISCLNWNSYHKAMMASSDYEGNVIIWDAFLGQKLNLFQEHEKRCWSVDFNKIDSNIVASGSDDCTVKLWSTNMELSIATLNTTANICSVKFNPKNLYYLAFASADHNVYYYDLRTTKSPLLIFKGHNKAVSYVKFLNEKEIVSASTDSQIKLWTTEHSNCIHSYRGHLNDKNFVGLTTNDDFFACGSENNSLYVYYKGIEKQMLSYSFNIKSEKEDVNDFCSAVCWRNLSNVIVAANSQGVIMNL</sequence>
<dbReference type="SUPFAM" id="SSF50978">
    <property type="entry name" value="WD40 repeat-like"/>
    <property type="match status" value="1"/>
</dbReference>
<proteinExistence type="predicted"/>
<dbReference type="Proteomes" id="UP000790347">
    <property type="component" value="Unassembled WGS sequence"/>
</dbReference>
<evidence type="ECO:0000256" key="2">
    <source>
        <dbReference type="ARBA" id="ARBA00022771"/>
    </source>
</evidence>
<feature type="compositionally biased region" description="Low complexity" evidence="6">
    <location>
        <begin position="11"/>
        <end position="26"/>
    </location>
</feature>
<evidence type="ECO:0000256" key="4">
    <source>
        <dbReference type="PROSITE-ProRule" id="PRU00175"/>
    </source>
</evidence>
<dbReference type="PROSITE" id="PS50082">
    <property type="entry name" value="WD_REPEATS_2"/>
    <property type="match status" value="2"/>
</dbReference>
<feature type="region of interest" description="Disordered" evidence="6">
    <location>
        <begin position="1"/>
        <end position="38"/>
    </location>
</feature>
<dbReference type="EMBL" id="ASGP02000001">
    <property type="protein sequence ID" value="KAH9529752.1"/>
    <property type="molecule type" value="Genomic_DNA"/>
</dbReference>
<dbReference type="SMART" id="SM00320">
    <property type="entry name" value="WD40"/>
    <property type="match status" value="6"/>
</dbReference>
<protein>
    <submittedName>
        <fullName evidence="8">RING finger and WD repeat domain-containing protein 2</fullName>
    </submittedName>
</protein>
<keyword evidence="9" id="KW-1185">Reference proteome</keyword>
<dbReference type="Gene3D" id="2.130.10.10">
    <property type="entry name" value="YVTN repeat-like/Quinoprotein amine dehydrogenase"/>
    <property type="match status" value="1"/>
</dbReference>
<evidence type="ECO:0000256" key="1">
    <source>
        <dbReference type="ARBA" id="ARBA00022723"/>
    </source>
</evidence>
<evidence type="ECO:0000256" key="6">
    <source>
        <dbReference type="SAM" id="MobiDB-lite"/>
    </source>
</evidence>
<dbReference type="Pfam" id="PF13923">
    <property type="entry name" value="zf-C3HC4_2"/>
    <property type="match status" value="1"/>
</dbReference>
<dbReference type="InterPro" id="IPR036322">
    <property type="entry name" value="WD40_repeat_dom_sf"/>
</dbReference>
<comment type="caution">
    <text evidence="8">The sequence shown here is derived from an EMBL/GenBank/DDBJ whole genome shotgun (WGS) entry which is preliminary data.</text>
</comment>
<dbReference type="InterPro" id="IPR042755">
    <property type="entry name" value="COP1"/>
</dbReference>
<reference evidence="8" key="2">
    <citation type="journal article" date="2022" name="Res Sq">
        <title>Comparative Genomics Reveals Insights into the Divergent Evolution of Astigmatic Mites and Household Pest Adaptations.</title>
        <authorList>
            <person name="Xiong Q."/>
            <person name="Wan A.T.-Y."/>
            <person name="Liu X.-Y."/>
            <person name="Fung C.S.-H."/>
            <person name="Xiao X."/>
            <person name="Malainual N."/>
            <person name="Hou J."/>
            <person name="Wang L."/>
            <person name="Wang M."/>
            <person name="Yang K."/>
            <person name="Cui Y."/>
            <person name="Leung E."/>
            <person name="Nong W."/>
            <person name="Shin S.-K."/>
            <person name="Au S."/>
            <person name="Jeong K.Y."/>
            <person name="Chew F.T."/>
            <person name="Hui J."/>
            <person name="Leung T.F."/>
            <person name="Tungtrongchitr A."/>
            <person name="Zhong N."/>
            <person name="Liu Z."/>
            <person name="Tsui S."/>
        </authorList>
    </citation>
    <scope>NUCLEOTIDE SEQUENCE</scope>
    <source>
        <strain evidence="8">Derf</strain>
        <tissue evidence="8">Whole organism</tissue>
    </source>
</reference>
<dbReference type="PROSITE" id="PS00518">
    <property type="entry name" value="ZF_RING_1"/>
    <property type="match status" value="1"/>
</dbReference>
<dbReference type="PROSITE" id="PS50294">
    <property type="entry name" value="WD_REPEATS_REGION"/>
    <property type="match status" value="1"/>
</dbReference>
<reference evidence="8" key="1">
    <citation type="submission" date="2013-05" db="EMBL/GenBank/DDBJ databases">
        <authorList>
            <person name="Yim A.K.Y."/>
            <person name="Chan T.F."/>
            <person name="Ji K.M."/>
            <person name="Liu X.Y."/>
            <person name="Zhou J.W."/>
            <person name="Li R.Q."/>
            <person name="Yang K.Y."/>
            <person name="Li J."/>
            <person name="Li M."/>
            <person name="Law P.T.W."/>
            <person name="Wu Y.L."/>
            <person name="Cai Z.L."/>
            <person name="Qin H."/>
            <person name="Bao Y."/>
            <person name="Leung R.K.K."/>
            <person name="Ng P.K.S."/>
            <person name="Zou J."/>
            <person name="Zhong X.J."/>
            <person name="Ran P.X."/>
            <person name="Zhong N.S."/>
            <person name="Liu Z.G."/>
            <person name="Tsui S.K.W."/>
        </authorList>
    </citation>
    <scope>NUCLEOTIDE SEQUENCE</scope>
    <source>
        <strain evidence="8">Derf</strain>
        <tissue evidence="8">Whole organism</tissue>
    </source>
</reference>
<gene>
    <name evidence="8" type="primary">RFWD2</name>
    <name evidence="8" type="ORF">DERF_003619</name>
</gene>
<dbReference type="AlphaFoldDB" id="A0A922LCM3"/>
<dbReference type="PROSITE" id="PS50089">
    <property type="entry name" value="ZF_RING_2"/>
    <property type="match status" value="1"/>
</dbReference>
<feature type="repeat" description="WD" evidence="5">
    <location>
        <begin position="415"/>
        <end position="457"/>
    </location>
</feature>
<dbReference type="Pfam" id="PF00400">
    <property type="entry name" value="WD40"/>
    <property type="match status" value="3"/>
</dbReference>
<dbReference type="CDD" id="cd16504">
    <property type="entry name" value="RING-HC_COP1"/>
    <property type="match status" value="1"/>
</dbReference>
<evidence type="ECO:0000313" key="9">
    <source>
        <dbReference type="Proteomes" id="UP000790347"/>
    </source>
</evidence>
<dbReference type="GO" id="GO:0008270">
    <property type="term" value="F:zinc ion binding"/>
    <property type="evidence" value="ECO:0007669"/>
    <property type="project" value="UniProtKB-KW"/>
</dbReference>
<name>A0A922LCM3_DERFA</name>
<keyword evidence="1" id="KW-0479">Metal-binding</keyword>